<proteinExistence type="predicted"/>
<feature type="compositionally biased region" description="Polar residues" evidence="1">
    <location>
        <begin position="1"/>
        <end position="15"/>
    </location>
</feature>
<accession>A0A084WQQ5</accession>
<reference evidence="3" key="2">
    <citation type="submission" date="2020-05" db="UniProtKB">
        <authorList>
            <consortium name="EnsemblMetazoa"/>
        </authorList>
    </citation>
    <scope>IDENTIFICATION</scope>
</reference>
<name>A0A084WQQ5_ANOSI</name>
<organism evidence="2">
    <name type="scientific">Anopheles sinensis</name>
    <name type="common">Mosquito</name>
    <dbReference type="NCBI Taxonomy" id="74873"/>
    <lineage>
        <taxon>Eukaryota</taxon>
        <taxon>Metazoa</taxon>
        <taxon>Ecdysozoa</taxon>
        <taxon>Arthropoda</taxon>
        <taxon>Hexapoda</taxon>
        <taxon>Insecta</taxon>
        <taxon>Pterygota</taxon>
        <taxon>Neoptera</taxon>
        <taxon>Endopterygota</taxon>
        <taxon>Diptera</taxon>
        <taxon>Nematocera</taxon>
        <taxon>Culicoidea</taxon>
        <taxon>Culicidae</taxon>
        <taxon>Anophelinae</taxon>
        <taxon>Anopheles</taxon>
    </lineage>
</organism>
<gene>
    <name evidence="2" type="ORF">ZHAS_00020807</name>
</gene>
<sequence>MKPSKTEQQTVSLSNKLLLPRAAEKTDRKKETPRHGSVVSKNYKIIYRQLTQSLPGPSNRGAQTTTQFVCVLGGRRLTDSLNCHRRIQHSLCCRLLAVLKFPIPT</sequence>
<dbReference type="AlphaFoldDB" id="A0A084WQQ5"/>
<dbReference type="VEuPathDB" id="VectorBase:ASIC020807"/>
<dbReference type="Proteomes" id="UP000030765">
    <property type="component" value="Unassembled WGS sequence"/>
</dbReference>
<dbReference type="EnsemblMetazoa" id="ASIC020807-RA">
    <property type="protein sequence ID" value="ASIC020807-PA"/>
    <property type="gene ID" value="ASIC020807"/>
</dbReference>
<dbReference type="EMBL" id="KE525397">
    <property type="protein sequence ID" value="KFB52549.1"/>
    <property type="molecule type" value="Genomic_DNA"/>
</dbReference>
<reference evidence="2 4" key="1">
    <citation type="journal article" date="2014" name="BMC Genomics">
        <title>Genome sequence of Anopheles sinensis provides insight into genetics basis of mosquito competence for malaria parasites.</title>
        <authorList>
            <person name="Zhou D."/>
            <person name="Zhang D."/>
            <person name="Ding G."/>
            <person name="Shi L."/>
            <person name="Hou Q."/>
            <person name="Ye Y."/>
            <person name="Xu Y."/>
            <person name="Zhou H."/>
            <person name="Xiong C."/>
            <person name="Li S."/>
            <person name="Yu J."/>
            <person name="Hong S."/>
            <person name="Yu X."/>
            <person name="Zou P."/>
            <person name="Chen C."/>
            <person name="Chang X."/>
            <person name="Wang W."/>
            <person name="Lv Y."/>
            <person name="Sun Y."/>
            <person name="Ma L."/>
            <person name="Shen B."/>
            <person name="Zhu C."/>
        </authorList>
    </citation>
    <scope>NUCLEOTIDE SEQUENCE [LARGE SCALE GENOMIC DNA]</scope>
</reference>
<feature type="region of interest" description="Disordered" evidence="1">
    <location>
        <begin position="1"/>
        <end position="37"/>
    </location>
</feature>
<evidence type="ECO:0000313" key="4">
    <source>
        <dbReference type="Proteomes" id="UP000030765"/>
    </source>
</evidence>
<evidence type="ECO:0000313" key="3">
    <source>
        <dbReference type="EnsemblMetazoa" id="ASIC020807-PA"/>
    </source>
</evidence>
<protein>
    <submittedName>
        <fullName evidence="2 3">Uncharacterized protein</fullName>
    </submittedName>
</protein>
<keyword evidence="4" id="KW-1185">Reference proteome</keyword>
<dbReference type="EMBL" id="ATLV01025649">
    <property type="status" value="NOT_ANNOTATED_CDS"/>
    <property type="molecule type" value="Genomic_DNA"/>
</dbReference>
<evidence type="ECO:0000313" key="2">
    <source>
        <dbReference type="EMBL" id="KFB52549.1"/>
    </source>
</evidence>
<evidence type="ECO:0000256" key="1">
    <source>
        <dbReference type="SAM" id="MobiDB-lite"/>
    </source>
</evidence>
<feature type="compositionally biased region" description="Basic and acidic residues" evidence="1">
    <location>
        <begin position="22"/>
        <end position="34"/>
    </location>
</feature>